<feature type="region of interest" description="Disordered" evidence="1">
    <location>
        <begin position="1"/>
        <end position="26"/>
    </location>
</feature>
<keyword evidence="3" id="KW-1185">Reference proteome</keyword>
<gene>
    <name evidence="2" type="ORF">FB465_6803</name>
</gene>
<dbReference type="AlphaFoldDB" id="A0A561F173"/>
<dbReference type="EMBL" id="VIVR01000001">
    <property type="protein sequence ID" value="TWE21609.1"/>
    <property type="molecule type" value="Genomic_DNA"/>
</dbReference>
<comment type="caution">
    <text evidence="2">The sequence shown here is derived from an EMBL/GenBank/DDBJ whole genome shotgun (WGS) entry which is preliminary data.</text>
</comment>
<dbReference type="Proteomes" id="UP000318416">
    <property type="component" value="Unassembled WGS sequence"/>
</dbReference>
<reference evidence="2 3" key="1">
    <citation type="submission" date="2019-06" db="EMBL/GenBank/DDBJ databases">
        <title>Sequencing the genomes of 1000 actinobacteria strains.</title>
        <authorList>
            <person name="Klenk H.-P."/>
        </authorList>
    </citation>
    <scope>NUCLEOTIDE SEQUENCE [LARGE SCALE GENOMIC DNA]</scope>
    <source>
        <strain evidence="2 3">DSM 41649</strain>
    </source>
</reference>
<protein>
    <recommendedName>
        <fullName evidence="4">S1 motif domain-containing protein</fullName>
    </recommendedName>
</protein>
<name>A0A561F173_9ACTN</name>
<evidence type="ECO:0000256" key="1">
    <source>
        <dbReference type="SAM" id="MobiDB-lite"/>
    </source>
</evidence>
<evidence type="ECO:0008006" key="4">
    <source>
        <dbReference type="Google" id="ProtNLM"/>
    </source>
</evidence>
<organism evidence="2 3">
    <name type="scientific">Kitasatospora atroaurantiaca</name>
    <dbReference type="NCBI Taxonomy" id="285545"/>
    <lineage>
        <taxon>Bacteria</taxon>
        <taxon>Bacillati</taxon>
        <taxon>Actinomycetota</taxon>
        <taxon>Actinomycetes</taxon>
        <taxon>Kitasatosporales</taxon>
        <taxon>Streptomycetaceae</taxon>
        <taxon>Kitasatospora</taxon>
    </lineage>
</organism>
<accession>A0A561F173</accession>
<evidence type="ECO:0000313" key="2">
    <source>
        <dbReference type="EMBL" id="TWE21609.1"/>
    </source>
</evidence>
<sequence length="104" mass="11417">MRASLRRLGGDHSSCPSTTGPWGNFEQHGALTWRPLRVPEMSWEHLESLDDVAPIGRRIRADVLHVDWAWERVSLLGVAAHRAAAVEAGDAMGPADASNIIARR</sequence>
<evidence type="ECO:0000313" key="3">
    <source>
        <dbReference type="Proteomes" id="UP000318416"/>
    </source>
</evidence>
<proteinExistence type="predicted"/>